<dbReference type="NCBIfam" id="TIGR01489">
    <property type="entry name" value="DKMTPPase-SF"/>
    <property type="match status" value="1"/>
</dbReference>
<dbReference type="AlphaFoldDB" id="A0A8H3YCZ8"/>
<dbReference type="PIRSF" id="PIRSF031051">
    <property type="entry name" value="PyrdxlP_Pase_PHOSPHO2"/>
    <property type="match status" value="1"/>
</dbReference>
<dbReference type="NCBIfam" id="TIGR01488">
    <property type="entry name" value="HAD-SF-IB"/>
    <property type="match status" value="1"/>
</dbReference>
<keyword evidence="2 6" id="KW-0479">Metal-binding</keyword>
<dbReference type="InterPro" id="IPR006384">
    <property type="entry name" value="HAD_hydro_PyrdxlP_Pase-like"/>
</dbReference>
<feature type="active site" description="Nucleophile" evidence="5">
    <location>
        <position position="10"/>
    </location>
</feature>
<keyword evidence="8" id="KW-1185">Reference proteome</keyword>
<reference evidence="7" key="1">
    <citation type="submission" date="2020-07" db="EMBL/GenBank/DDBJ databases">
        <title>Draft Genome Sequence of a Deep-Sea Yeast, Naganishia (Cryptococcus) liquefaciens strain N6.</title>
        <authorList>
            <person name="Han Y.W."/>
            <person name="Kajitani R."/>
            <person name="Morimoto H."/>
            <person name="Parhat M."/>
            <person name="Tsubouchi H."/>
            <person name="Bakenova O."/>
            <person name="Ogata M."/>
            <person name="Argunhan B."/>
            <person name="Aoki R."/>
            <person name="Kajiwara S."/>
            <person name="Itoh T."/>
            <person name="Iwasaki H."/>
        </authorList>
    </citation>
    <scope>NUCLEOTIDE SEQUENCE</scope>
    <source>
        <strain evidence="7">N6</strain>
    </source>
</reference>
<evidence type="ECO:0000256" key="1">
    <source>
        <dbReference type="ARBA" id="ARBA00001946"/>
    </source>
</evidence>
<evidence type="ECO:0000313" key="7">
    <source>
        <dbReference type="EMBL" id="GHJ84698.1"/>
    </source>
</evidence>
<accession>A0A8H3YCZ8</accession>
<keyword evidence="3" id="KW-0378">Hydrolase</keyword>
<dbReference type="Proteomes" id="UP000620104">
    <property type="component" value="Unassembled WGS sequence"/>
</dbReference>
<feature type="binding site" evidence="6">
    <location>
        <position position="12"/>
    </location>
    <ligand>
        <name>Mg(2+)</name>
        <dbReference type="ChEBI" id="CHEBI:18420"/>
    </ligand>
</feature>
<evidence type="ECO:0000256" key="6">
    <source>
        <dbReference type="PIRSR" id="PIRSR031051-3"/>
    </source>
</evidence>
<keyword evidence="4 6" id="KW-0460">Magnesium</keyword>
<evidence type="ECO:0008006" key="9">
    <source>
        <dbReference type="Google" id="ProtNLM"/>
    </source>
</evidence>
<dbReference type="OrthoDB" id="10267182at2759"/>
<dbReference type="GO" id="GO:0046872">
    <property type="term" value="F:metal ion binding"/>
    <property type="evidence" value="ECO:0007669"/>
    <property type="project" value="UniProtKB-KW"/>
</dbReference>
<proteinExistence type="predicted"/>
<dbReference type="GO" id="GO:0016791">
    <property type="term" value="F:phosphatase activity"/>
    <property type="evidence" value="ECO:0007669"/>
    <property type="project" value="InterPro"/>
</dbReference>
<comment type="caution">
    <text evidence="7">The sequence shown here is derived from an EMBL/GenBank/DDBJ whole genome shotgun (WGS) entry which is preliminary data.</text>
</comment>
<protein>
    <recommendedName>
        <fullName evidence="9">Pyridoxal phosphate phosphatase phospho2</fullName>
    </recommendedName>
</protein>
<comment type="cofactor">
    <cofactor evidence="1 6">
        <name>Mg(2+)</name>
        <dbReference type="ChEBI" id="CHEBI:18420"/>
    </cofactor>
</comment>
<evidence type="ECO:0000256" key="3">
    <source>
        <dbReference type="ARBA" id="ARBA00022801"/>
    </source>
</evidence>
<dbReference type="SUPFAM" id="SSF56784">
    <property type="entry name" value="HAD-like"/>
    <property type="match status" value="1"/>
</dbReference>
<dbReference type="Gene3D" id="3.40.50.1000">
    <property type="entry name" value="HAD superfamily/HAD-like"/>
    <property type="match status" value="1"/>
</dbReference>
<gene>
    <name evidence="7" type="ORF">NliqN6_1100</name>
</gene>
<dbReference type="PANTHER" id="PTHR20889:SF12">
    <property type="entry name" value="LP01149P"/>
    <property type="match status" value="1"/>
</dbReference>
<dbReference type="Pfam" id="PF06888">
    <property type="entry name" value="Put_Phosphatase"/>
    <property type="match status" value="1"/>
</dbReference>
<evidence type="ECO:0000256" key="4">
    <source>
        <dbReference type="ARBA" id="ARBA00022842"/>
    </source>
</evidence>
<dbReference type="InterPro" id="IPR036412">
    <property type="entry name" value="HAD-like_sf"/>
</dbReference>
<evidence type="ECO:0000256" key="5">
    <source>
        <dbReference type="PIRSR" id="PIRSR031051-1"/>
    </source>
</evidence>
<dbReference type="PANTHER" id="PTHR20889">
    <property type="entry name" value="PHOSPHATASE, ORPHAN 1, 2"/>
    <property type="match status" value="1"/>
</dbReference>
<sequence length="249" mass="28300">MPGKQLIVFDFDWSFVDQDTDRWVFEVLSTKLRRKLQTIKSGGSQCTPDVVAECMVDLAKDGKTQEEVLDALRILPLHPAMKRAVTSLQSRLPDTTFVCISNSNEIYIDTILKKHDLTSLFHTIITNPAHWSEENKNCLMVGRRIPADSPNQHTCQVGCLVNMCKGDELENWLQKNGKKMDDFEQIVYVGDGGNDFCPLLRMRAQDLCLVRKGFELDLRIKEEGESAGLKAGVKYWTGAWEIDEIFSEL</sequence>
<evidence type="ECO:0000256" key="2">
    <source>
        <dbReference type="ARBA" id="ARBA00022723"/>
    </source>
</evidence>
<feature type="binding site" evidence="6">
    <location>
        <position position="10"/>
    </location>
    <ligand>
        <name>Mg(2+)</name>
        <dbReference type="ChEBI" id="CHEBI:18420"/>
    </ligand>
</feature>
<feature type="active site" description="Proton donor" evidence="5">
    <location>
        <position position="12"/>
    </location>
</feature>
<evidence type="ECO:0000313" key="8">
    <source>
        <dbReference type="Proteomes" id="UP000620104"/>
    </source>
</evidence>
<feature type="binding site" evidence="6">
    <location>
        <position position="191"/>
    </location>
    <ligand>
        <name>Mg(2+)</name>
        <dbReference type="ChEBI" id="CHEBI:18420"/>
    </ligand>
</feature>
<dbReference type="InterPro" id="IPR023214">
    <property type="entry name" value="HAD_sf"/>
</dbReference>
<dbReference type="EMBL" id="BLZA01000009">
    <property type="protein sequence ID" value="GHJ84698.1"/>
    <property type="molecule type" value="Genomic_DNA"/>
</dbReference>
<name>A0A8H3YCZ8_9TREE</name>
<organism evidence="7 8">
    <name type="scientific">Naganishia liquefaciens</name>
    <dbReference type="NCBI Taxonomy" id="104408"/>
    <lineage>
        <taxon>Eukaryota</taxon>
        <taxon>Fungi</taxon>
        <taxon>Dikarya</taxon>
        <taxon>Basidiomycota</taxon>
        <taxon>Agaricomycotina</taxon>
        <taxon>Tremellomycetes</taxon>
        <taxon>Filobasidiales</taxon>
        <taxon>Filobasidiaceae</taxon>
        <taxon>Naganishia</taxon>
    </lineage>
</organism>
<dbReference type="InterPro" id="IPR016965">
    <property type="entry name" value="Pase_PHOSPHO-typ"/>
</dbReference>